<dbReference type="AlphaFoldDB" id="A0AAD9ABL8"/>
<gene>
    <name evidence="1" type="ORF">CCHR01_12241</name>
</gene>
<protein>
    <recommendedName>
        <fullName evidence="3">DUF3500 domain-containing protein</fullName>
    </recommendedName>
</protein>
<proteinExistence type="predicted"/>
<dbReference type="InterPro" id="IPR021889">
    <property type="entry name" value="DUF3500"/>
</dbReference>
<dbReference type="PANTHER" id="PTHR37489:SF1">
    <property type="entry name" value="DUF3500 DOMAIN-CONTAINING PROTEIN"/>
    <property type="match status" value="1"/>
</dbReference>
<dbReference type="Proteomes" id="UP001243330">
    <property type="component" value="Unassembled WGS sequence"/>
</dbReference>
<dbReference type="EMBL" id="JAQOWY010000284">
    <property type="protein sequence ID" value="KAK1845126.1"/>
    <property type="molecule type" value="Genomic_DNA"/>
</dbReference>
<name>A0AAD9ABL8_9PEZI</name>
<reference evidence="1" key="1">
    <citation type="submission" date="2023-01" db="EMBL/GenBank/DDBJ databases">
        <title>Colletotrichum chrysophilum M932 genome sequence.</title>
        <authorList>
            <person name="Baroncelli R."/>
        </authorList>
    </citation>
    <scope>NUCLEOTIDE SEQUENCE</scope>
    <source>
        <strain evidence="1">M932</strain>
    </source>
</reference>
<organism evidence="1 2">
    <name type="scientific">Colletotrichum chrysophilum</name>
    <dbReference type="NCBI Taxonomy" id="1836956"/>
    <lineage>
        <taxon>Eukaryota</taxon>
        <taxon>Fungi</taxon>
        <taxon>Dikarya</taxon>
        <taxon>Ascomycota</taxon>
        <taxon>Pezizomycotina</taxon>
        <taxon>Sordariomycetes</taxon>
        <taxon>Hypocreomycetidae</taxon>
        <taxon>Glomerellales</taxon>
        <taxon>Glomerellaceae</taxon>
        <taxon>Colletotrichum</taxon>
        <taxon>Colletotrichum gloeosporioides species complex</taxon>
    </lineage>
</organism>
<evidence type="ECO:0008006" key="3">
    <source>
        <dbReference type="Google" id="ProtNLM"/>
    </source>
</evidence>
<comment type="caution">
    <text evidence="1">The sequence shown here is derived from an EMBL/GenBank/DDBJ whole genome shotgun (WGS) entry which is preliminary data.</text>
</comment>
<dbReference type="PANTHER" id="PTHR37489">
    <property type="entry name" value="DUF3500 DOMAIN-CONTAINING PROTEIN"/>
    <property type="match status" value="1"/>
</dbReference>
<sequence length="303" mass="34916">MVKAAHDFIRLLSPGEKEAAVRDLDSEEWRKWINPEIVIFKCGLRLEHIDKVKVDAVMKILKQSLSESGFAKVQGAMKTNKFLGEICGKEAILNEHSYFFTIFGEPSETAPWAFMLYGHHLALNVFIASQLGLRLMQSLSPEIQQKAQVYSKMHDPAMSEDRWHPADQRHLAGAFHDNRIIAYEGVLVTEMTTEQQELLMSIVSDFLVLLPPEPLKHRLEHIRAYLSETYFAWIGHFGPADPFYYRIQSPVALFEFDHHSGVFLTNEEPAKYHIHTIQRLPNGNDYGRELRELFRRQGNNGKL</sequence>
<dbReference type="Pfam" id="PF12006">
    <property type="entry name" value="DUF3500"/>
    <property type="match status" value="1"/>
</dbReference>
<accession>A0AAD9ABL8</accession>
<evidence type="ECO:0000313" key="1">
    <source>
        <dbReference type="EMBL" id="KAK1845126.1"/>
    </source>
</evidence>
<keyword evidence="2" id="KW-1185">Reference proteome</keyword>
<evidence type="ECO:0000313" key="2">
    <source>
        <dbReference type="Proteomes" id="UP001243330"/>
    </source>
</evidence>